<dbReference type="Proteomes" id="UP000054558">
    <property type="component" value="Unassembled WGS sequence"/>
</dbReference>
<dbReference type="PANTHER" id="PTHR10350:SF6">
    <property type="entry name" value="NUCLEAR PORE COMPLEX PROTEIN NUP155"/>
    <property type="match status" value="1"/>
</dbReference>
<evidence type="ECO:0000259" key="6">
    <source>
        <dbReference type="Pfam" id="PF03177"/>
    </source>
</evidence>
<dbReference type="InterPro" id="IPR004870">
    <property type="entry name" value="Nucleoporin_Nup155"/>
</dbReference>
<organism evidence="8 9">
    <name type="scientific">Klebsormidium nitens</name>
    <name type="common">Green alga</name>
    <name type="synonym">Ulothrix nitens</name>
    <dbReference type="NCBI Taxonomy" id="105231"/>
    <lineage>
        <taxon>Eukaryota</taxon>
        <taxon>Viridiplantae</taxon>
        <taxon>Streptophyta</taxon>
        <taxon>Klebsormidiophyceae</taxon>
        <taxon>Klebsormidiales</taxon>
        <taxon>Klebsormidiaceae</taxon>
        <taxon>Klebsormidium</taxon>
    </lineage>
</organism>
<dbReference type="GO" id="GO:0000972">
    <property type="term" value="P:transcription-dependent tethering of RNA polymerase II gene DNA at nuclear periphery"/>
    <property type="evidence" value="ECO:0000318"/>
    <property type="project" value="GO_Central"/>
</dbReference>
<gene>
    <name evidence="8" type="ORF">KFL_000180110</name>
</gene>
<evidence type="ECO:0000259" key="7">
    <source>
        <dbReference type="Pfam" id="PF08801"/>
    </source>
</evidence>
<proteinExistence type="inferred from homology"/>
<evidence type="ECO:0000256" key="4">
    <source>
        <dbReference type="ARBA" id="ARBA00023242"/>
    </source>
</evidence>
<dbReference type="InterPro" id="IPR042537">
    <property type="entry name" value="Nucleoporin_Nup155_C_2"/>
</dbReference>
<feature type="region of interest" description="Disordered" evidence="5">
    <location>
        <begin position="382"/>
        <end position="411"/>
    </location>
</feature>
<dbReference type="STRING" id="105231.A0A1Y1HSD5"/>
<dbReference type="GO" id="GO:0006405">
    <property type="term" value="P:RNA export from nucleus"/>
    <property type="evidence" value="ECO:0000318"/>
    <property type="project" value="GO_Central"/>
</dbReference>
<dbReference type="OMA" id="SWAPFQK"/>
<dbReference type="GO" id="GO:0017056">
    <property type="term" value="F:structural constituent of nuclear pore"/>
    <property type="evidence" value="ECO:0000318"/>
    <property type="project" value="GO_Central"/>
</dbReference>
<evidence type="ECO:0000256" key="1">
    <source>
        <dbReference type="ARBA" id="ARBA00004123"/>
    </source>
</evidence>
<name>A0A1Y1HSD5_KLENI</name>
<feature type="region of interest" description="Disordered" evidence="5">
    <location>
        <begin position="1080"/>
        <end position="1099"/>
    </location>
</feature>
<evidence type="ECO:0000313" key="8">
    <source>
        <dbReference type="EMBL" id="GAQ78728.1"/>
    </source>
</evidence>
<sequence length="1458" mass="156935">MASPWQSPGGITSPWGTMVAGPEGKLRSFLEADGVLQDVEVAGRAVSEALERDVQASGLDLADALDPSRLPLNPYSTQPKDWPPPVDIASAHELPPVLIERYTAAGGQGTALCGIFPQLRRAWATVDNSLFLWSVDRWDGTYIEYSGEEQAICAVGLTKPKPGVFIEAIQYLLVLATPVEIILLGVCLGPGGGAPRPSDDLTLQPLPEYTVSSDGVTMCCITASEDGRIFMGGRDGQLHELLYSTGSGWQKRCQKVTHAGGLANVLARWVVPSVFGTPDPLVELALDEERHILYGRTQASRVQVFDIGRDGRSAPNKVAEDATIGERGLGGDGGARGRLGAKRAIVSIATVTTAESQRIQLVATAIDGRRIYLSTVPAARVGAETSQQDGRPSTLSVVTTRQGPPAPPGPGLGFTGQSTSGVKAEAAHYSSGLFLLSDASQEDSSRLIICTRDNTISSQGGGFAYPRTPGGLREVLSVLPVEGRTLATADELPPPEVVSILEAGGLVNGTSTPRVGELTRARRLWAGGELATQHVLPRRKAVVVSSTGTLRLVVNRPVDVLRRLLEGQSAYTTLREFFVRYGTGEAAAMCLLLAAGLAGDGETPAPAAVAERAAEAFEDPNLVDVPKVKEDGLGTSGGGGGSSFDMGRAISEPVLQFSAAYEGLCLVSARLLKPVWRQPVVVDRGGIIASRLPPAALHALESKIRSLEQFLRSRRNHRRGFYARVAGGPHRTGYGPSSPLVGQALNFDGVGPSGSGVMAWEPTPARGAAGGVPKRPRMAYSQGDLAAMEVRAMECMRRLLRRSAEALLLLRLLAEHNLARLLQSLREDDRKALAQLSFQQLVCTPEGDRLATQLIAALMHYYVSGVAGGGGVVEELSAQLRQGCPSYFNEADRVFYQAVENLQRAAGTGDPVEQRAVAQDALRQLAQVPDTLDLAPVCRRFEALRFYEGVVELPLRKAQAVDPAGDATNERIDPERRTIAVQARDACYQVVTDVLKTVVSGKPEFAALGGRGRPQMLPPATRKEDARALVGLAMRQGDRLFHERIYQALMDLGMEQELLELAAPDLEMFLRAAGGYRAARTGPRSGGAQDPSAGAARQPITSGQARYLELLSRYYVHKRHFAAAAHVNLRLAERRQPEGETLAITLQDRENNLSSAVLQAKSQRQAPIGGGTAETANLLNLLEDKLTVLRFQRRIYEELRMVAEGPMPEGEDNPDRVRVTEAGRRAEELGAELKNVTQLYNDYAVPFQLWETSLEILHFSSYDGDSGVLARMWERLIAQGLEAGGIGEAATRVRRVGGRLRGGGGRGPTVPLEEVAMLLETAAHERSQQGQEMVRDDEVPRALLGSSPGNPEPVYRAYERLLARHGPALGQQPELKLRLLTSVLVVLREWASASQANVGTAEVSAKKARGIISSACNRFRVELQRVSGQPEEKEAVARGFKELSDSLETELPDYRLQF</sequence>
<keyword evidence="4" id="KW-0539">Nucleus</keyword>
<dbReference type="GO" id="GO:0006606">
    <property type="term" value="P:protein import into nucleus"/>
    <property type="evidence" value="ECO:0000318"/>
    <property type="project" value="GO_Central"/>
</dbReference>
<dbReference type="GO" id="GO:0044611">
    <property type="term" value="C:nuclear pore inner ring"/>
    <property type="evidence" value="ECO:0000318"/>
    <property type="project" value="GO_Central"/>
</dbReference>
<dbReference type="InterPro" id="IPR014908">
    <property type="entry name" value="Nucleoporin_Nup133/Nup155_N"/>
</dbReference>
<dbReference type="InterPro" id="IPR007187">
    <property type="entry name" value="Nucleoporin_Nup133/Nup155_C"/>
</dbReference>
<feature type="domain" description="Nucleoporin Nup133/Nup155-like C-terminal" evidence="6">
    <location>
        <begin position="658"/>
        <end position="1407"/>
    </location>
</feature>
<dbReference type="InterPro" id="IPR042533">
    <property type="entry name" value="Nucleoporin_Nup155_C_1"/>
</dbReference>
<dbReference type="InterPro" id="IPR042538">
    <property type="entry name" value="Nucleoporin_Nup155_C_3"/>
</dbReference>
<evidence type="ECO:0000256" key="5">
    <source>
        <dbReference type="SAM" id="MobiDB-lite"/>
    </source>
</evidence>
<dbReference type="Gene3D" id="1.20.120.1880">
    <property type="entry name" value="Nucleoporin, helical C-terminal domain"/>
    <property type="match status" value="1"/>
</dbReference>
<comment type="similarity">
    <text evidence="2">Belongs to the non-repetitive/WGA-negative nucleoporin family.</text>
</comment>
<keyword evidence="9" id="KW-1185">Reference proteome</keyword>
<feature type="domain" description="Nucleoporin Nup133/Nup155-like N-terminal" evidence="7">
    <location>
        <begin position="90"/>
        <end position="502"/>
    </location>
</feature>
<dbReference type="EMBL" id="DF236967">
    <property type="protein sequence ID" value="GAQ78728.1"/>
    <property type="molecule type" value="Genomic_DNA"/>
</dbReference>
<evidence type="ECO:0000256" key="3">
    <source>
        <dbReference type="ARBA" id="ARBA00022448"/>
    </source>
</evidence>
<dbReference type="OrthoDB" id="338970at2759"/>
<keyword evidence="3" id="KW-0813">Transport</keyword>
<protein>
    <submittedName>
        <fullName evidence="8">Nuclear pore complex Nup155 component</fullName>
    </submittedName>
</protein>
<dbReference type="Pfam" id="PF08801">
    <property type="entry name" value="Nucleoporin_N"/>
    <property type="match status" value="1"/>
</dbReference>
<dbReference type="PANTHER" id="PTHR10350">
    <property type="entry name" value="NUCLEAR PORE COMPLEX PROTEIN NUP155"/>
    <property type="match status" value="1"/>
</dbReference>
<accession>A0A1Y1HSD5</accession>
<comment type="subcellular location">
    <subcellularLocation>
        <location evidence="1">Nucleus</location>
    </subcellularLocation>
</comment>
<dbReference type="Gene3D" id="1.20.58.1780">
    <property type="match status" value="1"/>
</dbReference>
<evidence type="ECO:0000256" key="2">
    <source>
        <dbReference type="ARBA" id="ARBA00007373"/>
    </source>
</evidence>
<dbReference type="Gene3D" id="1.25.40.450">
    <property type="entry name" value="Nucleoporin, helical domain, N-terminal subdomain"/>
    <property type="match status" value="1"/>
</dbReference>
<reference evidence="8 9" key="1">
    <citation type="journal article" date="2014" name="Nat. Commun.">
        <title>Klebsormidium flaccidum genome reveals primary factors for plant terrestrial adaptation.</title>
        <authorList>
            <person name="Hori K."/>
            <person name="Maruyama F."/>
            <person name="Fujisawa T."/>
            <person name="Togashi T."/>
            <person name="Yamamoto N."/>
            <person name="Seo M."/>
            <person name="Sato S."/>
            <person name="Yamada T."/>
            <person name="Mori H."/>
            <person name="Tajima N."/>
            <person name="Moriyama T."/>
            <person name="Ikeuchi M."/>
            <person name="Watanabe M."/>
            <person name="Wada H."/>
            <person name="Kobayashi K."/>
            <person name="Saito M."/>
            <person name="Masuda T."/>
            <person name="Sasaki-Sekimoto Y."/>
            <person name="Mashiguchi K."/>
            <person name="Awai K."/>
            <person name="Shimojima M."/>
            <person name="Masuda S."/>
            <person name="Iwai M."/>
            <person name="Nobusawa T."/>
            <person name="Narise T."/>
            <person name="Kondo S."/>
            <person name="Saito H."/>
            <person name="Sato R."/>
            <person name="Murakawa M."/>
            <person name="Ihara Y."/>
            <person name="Oshima-Yamada Y."/>
            <person name="Ohtaka K."/>
            <person name="Satoh M."/>
            <person name="Sonobe K."/>
            <person name="Ishii M."/>
            <person name="Ohtani R."/>
            <person name="Kanamori-Sato M."/>
            <person name="Honoki R."/>
            <person name="Miyazaki D."/>
            <person name="Mochizuki H."/>
            <person name="Umetsu J."/>
            <person name="Higashi K."/>
            <person name="Shibata D."/>
            <person name="Kamiya Y."/>
            <person name="Sato N."/>
            <person name="Nakamura Y."/>
            <person name="Tabata S."/>
            <person name="Ida S."/>
            <person name="Kurokawa K."/>
            <person name="Ohta H."/>
        </authorList>
    </citation>
    <scope>NUCLEOTIDE SEQUENCE [LARGE SCALE GENOMIC DNA]</scope>
    <source>
        <strain evidence="8 9">NIES-2285</strain>
    </source>
</reference>
<dbReference type="Pfam" id="PF03177">
    <property type="entry name" value="Nucleoporin_C"/>
    <property type="match status" value="1"/>
</dbReference>
<dbReference type="FunFam" id="1.25.40.440:FF:000002">
    <property type="entry name" value="Nuclear pore complex protein NUP155"/>
    <property type="match status" value="1"/>
</dbReference>
<dbReference type="GO" id="GO:0036228">
    <property type="term" value="P:protein localization to nuclear inner membrane"/>
    <property type="evidence" value="ECO:0000318"/>
    <property type="project" value="GO_Central"/>
</dbReference>
<dbReference type="Gene3D" id="1.25.40.440">
    <property type="entry name" value="Nucleoporin, helical domain, central subdomain"/>
    <property type="match status" value="1"/>
</dbReference>
<feature type="compositionally biased region" description="Polar residues" evidence="5">
    <location>
        <begin position="384"/>
        <end position="402"/>
    </location>
</feature>
<evidence type="ECO:0000313" key="9">
    <source>
        <dbReference type="Proteomes" id="UP000054558"/>
    </source>
</evidence>